<dbReference type="Proteomes" id="UP000216498">
    <property type="component" value="Unassembled WGS sequence"/>
</dbReference>
<evidence type="ECO:0000256" key="8">
    <source>
        <dbReference type="PIRSR" id="PIRSR618044-1"/>
    </source>
</evidence>
<gene>
    <name evidence="12" type="ORF">CIL03_02705</name>
</gene>
<feature type="domain" description="Peptidase S11 D-alanyl-D-alanine carboxypeptidase A N-terminal" evidence="11">
    <location>
        <begin position="23"/>
        <end position="246"/>
    </location>
</feature>
<keyword evidence="4" id="KW-0378">Hydrolase</keyword>
<evidence type="ECO:0000256" key="4">
    <source>
        <dbReference type="ARBA" id="ARBA00022801"/>
    </source>
</evidence>
<dbReference type="GO" id="GO:0071555">
    <property type="term" value="P:cell wall organization"/>
    <property type="evidence" value="ECO:0007669"/>
    <property type="project" value="UniProtKB-KW"/>
</dbReference>
<dbReference type="PANTHER" id="PTHR21581">
    <property type="entry name" value="D-ALANYL-D-ALANINE CARBOXYPEPTIDASE"/>
    <property type="match status" value="1"/>
</dbReference>
<dbReference type="RefSeq" id="WP_094883664.1">
    <property type="nucleotide sequence ID" value="NZ_NPMS01000001.1"/>
</dbReference>
<keyword evidence="13" id="KW-1185">Reference proteome</keyword>
<accession>A0A265NFL3</accession>
<dbReference type="SUPFAM" id="SSF56601">
    <property type="entry name" value="beta-lactamase/transpeptidase-like"/>
    <property type="match status" value="1"/>
</dbReference>
<dbReference type="Gene3D" id="2.30.140.30">
    <property type="match status" value="1"/>
</dbReference>
<name>A0A265NFL3_9BACI</name>
<evidence type="ECO:0000313" key="12">
    <source>
        <dbReference type="EMBL" id="OZU90066.1"/>
    </source>
</evidence>
<comment type="caution">
    <text evidence="12">The sequence shown here is derived from an EMBL/GenBank/DDBJ whole genome shotgun (WGS) entry which is preliminary data.</text>
</comment>
<evidence type="ECO:0000313" key="13">
    <source>
        <dbReference type="Proteomes" id="UP000216498"/>
    </source>
</evidence>
<keyword evidence="12" id="KW-0645">Protease</keyword>
<keyword evidence="12" id="KW-0121">Carboxypeptidase</keyword>
<evidence type="ECO:0000256" key="2">
    <source>
        <dbReference type="ARBA" id="ARBA00007164"/>
    </source>
</evidence>
<dbReference type="GO" id="GO:0006508">
    <property type="term" value="P:proteolysis"/>
    <property type="evidence" value="ECO:0007669"/>
    <property type="project" value="InterPro"/>
</dbReference>
<protein>
    <submittedName>
        <fullName evidence="12">D-alanyl-D-alanine carboxypeptidase</fullName>
    </submittedName>
</protein>
<proteinExistence type="inferred from homology"/>
<dbReference type="EMBL" id="NPMS01000001">
    <property type="protein sequence ID" value="OZU90066.1"/>
    <property type="molecule type" value="Genomic_DNA"/>
</dbReference>
<evidence type="ECO:0000256" key="1">
    <source>
        <dbReference type="ARBA" id="ARBA00003217"/>
    </source>
</evidence>
<keyword evidence="7" id="KW-0961">Cell wall biogenesis/degradation</keyword>
<dbReference type="SUPFAM" id="SSF69189">
    <property type="entry name" value="Penicillin-binding protein associated domain"/>
    <property type="match status" value="1"/>
</dbReference>
<feature type="binding site" evidence="9">
    <location>
        <position position="216"/>
    </location>
    <ligand>
        <name>substrate</name>
    </ligand>
</feature>
<dbReference type="GO" id="GO:0009252">
    <property type="term" value="P:peptidoglycan biosynthetic process"/>
    <property type="evidence" value="ECO:0007669"/>
    <property type="project" value="UniProtKB-KW"/>
</dbReference>
<dbReference type="InterPro" id="IPR018044">
    <property type="entry name" value="Peptidase_S11"/>
</dbReference>
<feature type="active site" evidence="8">
    <location>
        <position position="112"/>
    </location>
</feature>
<dbReference type="Pfam" id="PF00768">
    <property type="entry name" value="Peptidase_S11"/>
    <property type="match status" value="1"/>
</dbReference>
<keyword evidence="6" id="KW-0573">Peptidoglycan synthesis</keyword>
<dbReference type="InterPro" id="IPR012338">
    <property type="entry name" value="Beta-lactam/transpept-like"/>
</dbReference>
<evidence type="ECO:0000256" key="6">
    <source>
        <dbReference type="ARBA" id="ARBA00022984"/>
    </source>
</evidence>
<comment type="similarity">
    <text evidence="2 10">Belongs to the peptidase S11 family.</text>
</comment>
<evidence type="ECO:0000256" key="3">
    <source>
        <dbReference type="ARBA" id="ARBA00022729"/>
    </source>
</evidence>
<evidence type="ECO:0000259" key="11">
    <source>
        <dbReference type="Pfam" id="PF00768"/>
    </source>
</evidence>
<evidence type="ECO:0000256" key="9">
    <source>
        <dbReference type="PIRSR" id="PIRSR618044-2"/>
    </source>
</evidence>
<keyword evidence="3" id="KW-0732">Signal</keyword>
<comment type="function">
    <text evidence="1">Removes C-terminal D-alanyl residues from sugar-peptide cell wall precursors.</text>
</comment>
<sequence length="370" mass="41439">MRFISLVLLFFIFFSFTGPVTGQAKPGVSAHNAILIEQSTGRVLYEKNGNDMESIASITKVMTAILAIESGKMNEKAAASRKAIYTEGSSIYLEQGEKMLIEDLVYGLMLRSGNDAAIAISEHIGGSEEGFVHLMNEKARWLGMTNTNFDNPHGLDSDNHYSSAYDMALLMRYAMQDEEFRKVTGTTTYKSENRSYSWQNKNKLLTQLYESCTGGKTGYTKKTGRTLISSASKNGMDLIAVTLNAPDDWNDHISMYEWGFENYEMETIIEKGEFQYIPKGSDGTQTGFIHNDIFYPLQGNEITNVDKKAYLLKKKHDAPSDIIGKTVFYLNDIPISEVLIYSGQDNGKKQGFISEILSIYQKIIGLKNYG</sequence>
<keyword evidence="5" id="KW-0133">Cell shape</keyword>
<dbReference type="InterPro" id="IPR001967">
    <property type="entry name" value="Peptidase_S11_N"/>
</dbReference>
<dbReference type="PRINTS" id="PR00725">
    <property type="entry name" value="DADACBPTASE1"/>
</dbReference>
<organism evidence="12 13">
    <name type="scientific">Virgibacillus indicus</name>
    <dbReference type="NCBI Taxonomy" id="2024554"/>
    <lineage>
        <taxon>Bacteria</taxon>
        <taxon>Bacillati</taxon>
        <taxon>Bacillota</taxon>
        <taxon>Bacilli</taxon>
        <taxon>Bacillales</taxon>
        <taxon>Bacillaceae</taxon>
        <taxon>Virgibacillus</taxon>
    </lineage>
</organism>
<evidence type="ECO:0000256" key="10">
    <source>
        <dbReference type="RuleBase" id="RU004016"/>
    </source>
</evidence>
<reference evidence="12 13" key="1">
    <citation type="submission" date="2017-08" db="EMBL/GenBank/DDBJ databases">
        <title>Virgibacillus indicus sp. nov. and Virgibacillus profoundi sp. nov, two moderately halophilic bacteria isolated from marine sediment by using the Microfluidic Streak Plate.</title>
        <authorList>
            <person name="Xu B."/>
            <person name="Hu B."/>
            <person name="Wang J."/>
            <person name="Zhu Y."/>
            <person name="Huang L."/>
            <person name="Du W."/>
            <person name="Huang Y."/>
        </authorList>
    </citation>
    <scope>NUCLEOTIDE SEQUENCE [LARGE SCALE GENOMIC DNA]</scope>
    <source>
        <strain evidence="12 13">IO3-P2-C2</strain>
    </source>
</reference>
<feature type="active site" description="Proton acceptor" evidence="8">
    <location>
        <position position="60"/>
    </location>
</feature>
<dbReference type="GO" id="GO:0008360">
    <property type="term" value="P:regulation of cell shape"/>
    <property type="evidence" value="ECO:0007669"/>
    <property type="project" value="UniProtKB-KW"/>
</dbReference>
<evidence type="ECO:0000256" key="7">
    <source>
        <dbReference type="ARBA" id="ARBA00023316"/>
    </source>
</evidence>
<dbReference type="PANTHER" id="PTHR21581:SF33">
    <property type="entry name" value="D-ALANYL-D-ALANINE CARBOXYPEPTIDASE DACB"/>
    <property type="match status" value="1"/>
</dbReference>
<dbReference type="AlphaFoldDB" id="A0A265NFL3"/>
<dbReference type="OrthoDB" id="9791132at2"/>
<dbReference type="GO" id="GO:0009002">
    <property type="term" value="F:serine-type D-Ala-D-Ala carboxypeptidase activity"/>
    <property type="evidence" value="ECO:0007669"/>
    <property type="project" value="InterPro"/>
</dbReference>
<dbReference type="InterPro" id="IPR015956">
    <property type="entry name" value="Peniciliin-bd_prot_C_sf"/>
</dbReference>
<dbReference type="Gene3D" id="3.40.710.10">
    <property type="entry name" value="DD-peptidase/beta-lactamase superfamily"/>
    <property type="match status" value="1"/>
</dbReference>
<feature type="active site" description="Acyl-ester intermediate" evidence="8">
    <location>
        <position position="57"/>
    </location>
</feature>
<evidence type="ECO:0000256" key="5">
    <source>
        <dbReference type="ARBA" id="ARBA00022960"/>
    </source>
</evidence>